<feature type="domain" description="FAD-binding" evidence="4">
    <location>
        <begin position="333"/>
        <end position="493"/>
    </location>
</feature>
<comment type="similarity">
    <text evidence="3">Belongs to the 3-hydroxybenzoate 6-hydroxylase family.</text>
</comment>
<feature type="domain" description="FAD-binding" evidence="4">
    <location>
        <begin position="600"/>
        <end position="673"/>
    </location>
</feature>
<dbReference type="PANTHER" id="PTHR45934">
    <property type="entry name" value="FAD/NAD(P)-BINDING OXIDOREDUCTASE FAMILY PROTEIN"/>
    <property type="match status" value="1"/>
</dbReference>
<feature type="domain" description="FAD-binding" evidence="4">
    <location>
        <begin position="5"/>
        <end position="124"/>
    </location>
</feature>
<proteinExistence type="inferred from homology"/>
<gene>
    <name evidence="5" type="ORF">RJ641_011174</name>
</gene>
<dbReference type="Gene3D" id="3.50.50.60">
    <property type="entry name" value="FAD/NAD(P)-binding domain"/>
    <property type="match status" value="3"/>
</dbReference>
<accession>A0AAN8UVN1</accession>
<keyword evidence="2" id="KW-0503">Monooxygenase</keyword>
<evidence type="ECO:0000313" key="5">
    <source>
        <dbReference type="EMBL" id="KAK6922870.1"/>
    </source>
</evidence>
<dbReference type="GO" id="GO:0071949">
    <property type="term" value="F:FAD binding"/>
    <property type="evidence" value="ECO:0007669"/>
    <property type="project" value="InterPro"/>
</dbReference>
<evidence type="ECO:0000256" key="1">
    <source>
        <dbReference type="ARBA" id="ARBA00023002"/>
    </source>
</evidence>
<reference evidence="5 6" key="1">
    <citation type="submission" date="2023-12" db="EMBL/GenBank/DDBJ databases">
        <title>A high-quality genome assembly for Dillenia turbinata (Dilleniales).</title>
        <authorList>
            <person name="Chanderbali A."/>
        </authorList>
    </citation>
    <scope>NUCLEOTIDE SEQUENCE [LARGE SCALE GENOMIC DNA]</scope>
    <source>
        <strain evidence="5">LSX21</strain>
        <tissue evidence="5">Leaf</tissue>
    </source>
</reference>
<feature type="domain" description="FAD-binding" evidence="4">
    <location>
        <begin position="127"/>
        <end position="293"/>
    </location>
</feature>
<name>A0AAN8UVN1_9MAGN</name>
<protein>
    <submittedName>
        <fullName evidence="5">FAD-binding domain</fullName>
    </submittedName>
</protein>
<dbReference type="InterPro" id="IPR044560">
    <property type="entry name" value="MOase"/>
</dbReference>
<keyword evidence="6" id="KW-1185">Reference proteome</keyword>
<dbReference type="PANTHER" id="PTHR45934:SF1">
    <property type="entry name" value="OS04G0423100 PROTEIN"/>
    <property type="match status" value="1"/>
</dbReference>
<dbReference type="AlphaFoldDB" id="A0AAN8UVN1"/>
<dbReference type="EMBL" id="JBAMMX010000018">
    <property type="protein sequence ID" value="KAK6922870.1"/>
    <property type="molecule type" value="Genomic_DNA"/>
</dbReference>
<evidence type="ECO:0000259" key="4">
    <source>
        <dbReference type="Pfam" id="PF01494"/>
    </source>
</evidence>
<dbReference type="GO" id="GO:0004497">
    <property type="term" value="F:monooxygenase activity"/>
    <property type="evidence" value="ECO:0007669"/>
    <property type="project" value="UniProtKB-KW"/>
</dbReference>
<dbReference type="SUPFAM" id="SSF51905">
    <property type="entry name" value="FAD/NAD(P)-binding domain"/>
    <property type="match status" value="2"/>
</dbReference>
<dbReference type="InterPro" id="IPR002938">
    <property type="entry name" value="FAD-bd"/>
</dbReference>
<dbReference type="PRINTS" id="PR00420">
    <property type="entry name" value="RNGMNOXGNASE"/>
</dbReference>
<dbReference type="InterPro" id="IPR036188">
    <property type="entry name" value="FAD/NAD-bd_sf"/>
</dbReference>
<organism evidence="5 6">
    <name type="scientific">Dillenia turbinata</name>
    <dbReference type="NCBI Taxonomy" id="194707"/>
    <lineage>
        <taxon>Eukaryota</taxon>
        <taxon>Viridiplantae</taxon>
        <taxon>Streptophyta</taxon>
        <taxon>Embryophyta</taxon>
        <taxon>Tracheophyta</taxon>
        <taxon>Spermatophyta</taxon>
        <taxon>Magnoliopsida</taxon>
        <taxon>eudicotyledons</taxon>
        <taxon>Gunneridae</taxon>
        <taxon>Pentapetalae</taxon>
        <taxon>Dilleniales</taxon>
        <taxon>Dilleniaceae</taxon>
        <taxon>Dillenia</taxon>
    </lineage>
</organism>
<comment type="caution">
    <text evidence="5">The sequence shown here is derived from an EMBL/GenBank/DDBJ whole genome shotgun (WGS) entry which is preliminary data.</text>
</comment>
<dbReference type="Pfam" id="PF01494">
    <property type="entry name" value="FAD_binding_3"/>
    <property type="match status" value="4"/>
</dbReference>
<evidence type="ECO:0000256" key="2">
    <source>
        <dbReference type="ARBA" id="ARBA00023033"/>
    </source>
</evidence>
<sequence>MGEEQDVVIVGAGIAGLATAVALKRIGVQALVLERSDGLRATGAALTLSSNAWTGLDVLGVSHKLIPLYTYANFRKAYITNVANGAISEFSFSGANKNIVGPTVVHRKTLLEALAEELPRTDIRFWCDGVHSVVAQWLGLSPPRESGRSAVRGLAVFPQGHGFNPAMYQFVGVRKRAGYIPMNDKEVYWFYAGKSTPQEEAMAKNPTMIQKQLTEAYCKDFPPKFLEIINQSVLSTLTWAPLLYRNPLNVLFGNVYKGTITLVGDAMHPMTPDLGQGGCTAIEDAVVLGRHIGQSFIQNHQRLVHNEVALALKGYVLERRWRAAGLIVASYFSAVALKRVGVQALVLEKADGLRATGAALSLAPNAWVALDALGVSNKLTSLYLPSSKAYITDVATGITKEVPLSKNEGQGLGPRTVHRKVLLEALAEELPNETIRFSSKLTSIEFESEGPSNILIHLSDGTLIKSKVLVGCDGVHSVVARWLGLSRPVNSGRWAVRGLATFLEGHGLRQDHVQQFVDSGRRAGFDPLNDNDLYWGFTSNFPLPDDHGMAGDPKFILNQVLEKYCKDFPAKYSEVVRRSELSTVSWAPLLFRYPWDVLIGKLSNGGVTVAGDAMHPMTPELGQGGCAALEDAVVLGRHIGELFLKNKGLVAQEVNSAIKGYVNERRWRAASLVTGSYLSGWAQHAGSGGWRKFLRDSIFYRFIYPKFFDSIHYDCGKLPLVPSS</sequence>
<evidence type="ECO:0000256" key="3">
    <source>
        <dbReference type="ARBA" id="ARBA00024018"/>
    </source>
</evidence>
<evidence type="ECO:0000313" key="6">
    <source>
        <dbReference type="Proteomes" id="UP001370490"/>
    </source>
</evidence>
<keyword evidence="1" id="KW-0560">Oxidoreductase</keyword>
<dbReference type="Proteomes" id="UP001370490">
    <property type="component" value="Unassembled WGS sequence"/>
</dbReference>